<keyword evidence="9" id="KW-0573">Peptidoglycan synthesis</keyword>
<feature type="transmembrane region" description="Helical" evidence="22">
    <location>
        <begin position="103"/>
        <end position="127"/>
    </location>
</feature>
<dbReference type="GO" id="GO:0008955">
    <property type="term" value="F:peptidoglycan glycosyltransferase activity"/>
    <property type="evidence" value="ECO:0007669"/>
    <property type="project" value="UniProtKB-EC"/>
</dbReference>
<accession>A0A235FCE2</accession>
<dbReference type="GO" id="GO:0071555">
    <property type="term" value="P:cell wall organization"/>
    <property type="evidence" value="ECO:0007669"/>
    <property type="project" value="UniProtKB-KW"/>
</dbReference>
<keyword evidence="5" id="KW-0328">Glycosyltransferase</keyword>
<comment type="catalytic activity">
    <reaction evidence="20">
        <text>[GlcNAc-(1-&gt;4)-Mur2Ac(oyl-L-Ala-gamma-D-Glu-L-Lys-D-Ala-D-Ala)](n)-di-trans,octa-cis-undecaprenyl diphosphate + beta-D-GlcNAc-(1-&gt;4)-Mur2Ac(oyl-L-Ala-gamma-D-Glu-L-Lys-D-Ala-D-Ala)-di-trans,octa-cis-undecaprenyl diphosphate = [GlcNAc-(1-&gt;4)-Mur2Ac(oyl-L-Ala-gamma-D-Glu-L-Lys-D-Ala-D-Ala)](n+1)-di-trans,octa-cis-undecaprenyl diphosphate + di-trans,octa-cis-undecaprenyl diphosphate + H(+)</text>
        <dbReference type="Rhea" id="RHEA:23708"/>
        <dbReference type="Rhea" id="RHEA-COMP:9602"/>
        <dbReference type="Rhea" id="RHEA-COMP:9603"/>
        <dbReference type="ChEBI" id="CHEBI:15378"/>
        <dbReference type="ChEBI" id="CHEBI:58405"/>
        <dbReference type="ChEBI" id="CHEBI:60033"/>
        <dbReference type="ChEBI" id="CHEBI:78435"/>
        <dbReference type="EC" id="2.4.99.28"/>
    </reaction>
</comment>
<keyword evidence="24" id="KW-1185">Reference proteome</keyword>
<evidence type="ECO:0000256" key="9">
    <source>
        <dbReference type="ARBA" id="ARBA00022984"/>
    </source>
</evidence>
<dbReference type="NCBIfam" id="TIGR02614">
    <property type="entry name" value="ftsW"/>
    <property type="match status" value="1"/>
</dbReference>
<evidence type="ECO:0000256" key="14">
    <source>
        <dbReference type="ARBA" id="ARBA00032370"/>
    </source>
</evidence>
<evidence type="ECO:0000256" key="10">
    <source>
        <dbReference type="ARBA" id="ARBA00022989"/>
    </source>
</evidence>
<evidence type="ECO:0000256" key="11">
    <source>
        <dbReference type="ARBA" id="ARBA00023136"/>
    </source>
</evidence>
<keyword evidence="13" id="KW-0961">Cell wall biogenesis/degradation</keyword>
<dbReference type="AlphaFoldDB" id="A0A235FCE2"/>
<evidence type="ECO:0000256" key="13">
    <source>
        <dbReference type="ARBA" id="ARBA00023316"/>
    </source>
</evidence>
<feature type="transmembrane region" description="Helical" evidence="22">
    <location>
        <begin position="163"/>
        <end position="180"/>
    </location>
</feature>
<dbReference type="GO" id="GO:0008360">
    <property type="term" value="P:regulation of cell shape"/>
    <property type="evidence" value="ECO:0007669"/>
    <property type="project" value="UniProtKB-KW"/>
</dbReference>
<feature type="transmembrane region" description="Helical" evidence="22">
    <location>
        <begin position="187"/>
        <end position="205"/>
    </location>
</feature>
<protein>
    <recommendedName>
        <fullName evidence="17">Probable peptidoglycan glycosyltransferase FtsW</fullName>
        <ecNumber evidence="19">2.4.99.28</ecNumber>
    </recommendedName>
    <alternativeName>
        <fullName evidence="18">Cell division protein FtsW</fullName>
    </alternativeName>
    <alternativeName>
        <fullName evidence="15">Cell wall polymerase</fullName>
    </alternativeName>
    <alternativeName>
        <fullName evidence="14">Peptidoglycan polymerase</fullName>
    </alternativeName>
</protein>
<dbReference type="OrthoDB" id="9768187at2"/>
<keyword evidence="10 22" id="KW-1133">Transmembrane helix</keyword>
<feature type="transmembrane region" description="Helical" evidence="22">
    <location>
        <begin position="46"/>
        <end position="67"/>
    </location>
</feature>
<evidence type="ECO:0000256" key="8">
    <source>
        <dbReference type="ARBA" id="ARBA00022960"/>
    </source>
</evidence>
<comment type="subcellular location">
    <subcellularLocation>
        <location evidence="1">Cell membrane</location>
        <topology evidence="1">Multi-pass membrane protein</topology>
    </subcellularLocation>
</comment>
<evidence type="ECO:0000256" key="21">
    <source>
        <dbReference type="ARBA" id="ARBA00049966"/>
    </source>
</evidence>
<evidence type="ECO:0000256" key="16">
    <source>
        <dbReference type="ARBA" id="ARBA00038053"/>
    </source>
</evidence>
<keyword evidence="11 22" id="KW-0472">Membrane</keyword>
<comment type="function">
    <text evidence="21">Peptidoglycan polymerase that is essential for cell division.</text>
</comment>
<organism evidence="23 24">
    <name type="scientific">Fictibacillus aquaticus</name>
    <dbReference type="NCBI Taxonomy" id="2021314"/>
    <lineage>
        <taxon>Bacteria</taxon>
        <taxon>Bacillati</taxon>
        <taxon>Bacillota</taxon>
        <taxon>Bacilli</taxon>
        <taxon>Bacillales</taxon>
        <taxon>Fictibacillaceae</taxon>
        <taxon>Fictibacillus</taxon>
    </lineage>
</organism>
<feature type="transmembrane region" description="Helical" evidence="22">
    <location>
        <begin position="12"/>
        <end position="34"/>
    </location>
</feature>
<comment type="pathway">
    <text evidence="2">Cell wall biogenesis; peptidoglycan biosynthesis.</text>
</comment>
<dbReference type="InterPro" id="IPR001182">
    <property type="entry name" value="FtsW/RodA"/>
</dbReference>
<dbReference type="GO" id="GO:0009252">
    <property type="term" value="P:peptidoglycan biosynthetic process"/>
    <property type="evidence" value="ECO:0007669"/>
    <property type="project" value="UniProtKB-KW"/>
</dbReference>
<dbReference type="PROSITE" id="PS00428">
    <property type="entry name" value="FTSW_RODA_SPOVE"/>
    <property type="match status" value="1"/>
</dbReference>
<evidence type="ECO:0000313" key="24">
    <source>
        <dbReference type="Proteomes" id="UP000215059"/>
    </source>
</evidence>
<dbReference type="InterPro" id="IPR018365">
    <property type="entry name" value="Cell_cycle_FtsW-rel_CS"/>
</dbReference>
<feature type="transmembrane region" description="Helical" evidence="22">
    <location>
        <begin position="273"/>
        <end position="294"/>
    </location>
</feature>
<keyword evidence="6" id="KW-0808">Transferase</keyword>
<evidence type="ECO:0000256" key="2">
    <source>
        <dbReference type="ARBA" id="ARBA00004752"/>
    </source>
</evidence>
<dbReference type="GO" id="GO:0032153">
    <property type="term" value="C:cell division site"/>
    <property type="evidence" value="ECO:0007669"/>
    <property type="project" value="TreeGrafter"/>
</dbReference>
<feature type="transmembrane region" description="Helical" evidence="22">
    <location>
        <begin position="79"/>
        <end position="97"/>
    </location>
</feature>
<dbReference type="GO" id="GO:0015648">
    <property type="term" value="F:lipid-linked peptidoglycan transporter activity"/>
    <property type="evidence" value="ECO:0007669"/>
    <property type="project" value="TreeGrafter"/>
</dbReference>
<dbReference type="Pfam" id="PF01098">
    <property type="entry name" value="FTSW_RODA_SPOVE"/>
    <property type="match status" value="1"/>
</dbReference>
<sequence length="385" mass="41440">MKKFFQHVDYSLLVSVFLLCGIGLVMIYSASIGVSITKYEYSPSHFFVRQLAFFFVGLIIFSFTMILPYQFYKRFMAPIVFASIAMLIAVFFFGKTVNNAKSWIMIGGFGLQPAEFVKLGLSIYLAGIFSKKQDKLDQFSTSVVPPLSIILIILLLIIKQPDFGTAMVVAAVAGIIIFCSGIQRKHLVLLIGASVGALVLFSFLFSGEQMSRFTAAYDPFSDPERDGYQLINAYVAMAAGGMTGSGLGESVQKYGFLPEPHTDFIIAIIGEELGFIGIAAVILLLAFIVIKGFYIGVIGKDTYGSLLAFGISGMIGVQSSVNLGAAVGLLPITGVPLPFISYGGSSLILFMASAGILINISAHVNFKLKQPAAAPAAKERQVKAL</sequence>
<feature type="transmembrane region" description="Helical" evidence="22">
    <location>
        <begin position="139"/>
        <end position="157"/>
    </location>
</feature>
<keyword evidence="3" id="KW-1003">Cell membrane</keyword>
<dbReference type="InterPro" id="IPR013437">
    <property type="entry name" value="FtsW"/>
</dbReference>
<evidence type="ECO:0000256" key="12">
    <source>
        <dbReference type="ARBA" id="ARBA00023306"/>
    </source>
</evidence>
<evidence type="ECO:0000256" key="1">
    <source>
        <dbReference type="ARBA" id="ARBA00004651"/>
    </source>
</evidence>
<evidence type="ECO:0000256" key="4">
    <source>
        <dbReference type="ARBA" id="ARBA00022618"/>
    </source>
</evidence>
<keyword evidence="7 22" id="KW-0812">Transmembrane</keyword>
<comment type="caution">
    <text evidence="23">The sequence shown here is derived from an EMBL/GenBank/DDBJ whole genome shotgun (WGS) entry which is preliminary data.</text>
</comment>
<gene>
    <name evidence="23" type="primary">ftsW</name>
    <name evidence="23" type="ORF">CGZ90_03535</name>
</gene>
<evidence type="ECO:0000256" key="3">
    <source>
        <dbReference type="ARBA" id="ARBA00022475"/>
    </source>
</evidence>
<dbReference type="PANTHER" id="PTHR30474">
    <property type="entry name" value="CELL CYCLE PROTEIN"/>
    <property type="match status" value="1"/>
</dbReference>
<evidence type="ECO:0000256" key="20">
    <source>
        <dbReference type="ARBA" id="ARBA00049902"/>
    </source>
</evidence>
<keyword evidence="8" id="KW-0133">Cell shape</keyword>
<dbReference type="GO" id="GO:0005886">
    <property type="term" value="C:plasma membrane"/>
    <property type="evidence" value="ECO:0007669"/>
    <property type="project" value="UniProtKB-SubCell"/>
</dbReference>
<reference evidence="23 24" key="1">
    <citation type="submission" date="2017-07" db="EMBL/GenBank/DDBJ databases">
        <title>Fictibacillus sp. nov. GDSW-R2A3 Genome sequencing and assembly.</title>
        <authorList>
            <person name="Mayilraj S."/>
        </authorList>
    </citation>
    <scope>NUCLEOTIDE SEQUENCE [LARGE SCALE GENOMIC DNA]</scope>
    <source>
        <strain evidence="23 24">GDSW-R2A3</strain>
    </source>
</reference>
<evidence type="ECO:0000256" key="5">
    <source>
        <dbReference type="ARBA" id="ARBA00022676"/>
    </source>
</evidence>
<dbReference type="EMBL" id="NOII01000001">
    <property type="protein sequence ID" value="OYD58986.1"/>
    <property type="molecule type" value="Genomic_DNA"/>
</dbReference>
<evidence type="ECO:0000256" key="6">
    <source>
        <dbReference type="ARBA" id="ARBA00022679"/>
    </source>
</evidence>
<evidence type="ECO:0000256" key="7">
    <source>
        <dbReference type="ARBA" id="ARBA00022692"/>
    </source>
</evidence>
<name>A0A235FCE2_9BACL</name>
<evidence type="ECO:0000256" key="22">
    <source>
        <dbReference type="SAM" id="Phobius"/>
    </source>
</evidence>
<comment type="similarity">
    <text evidence="16">Belongs to the SEDS family. FtsW subfamily.</text>
</comment>
<feature type="transmembrane region" description="Helical" evidence="22">
    <location>
        <begin position="339"/>
        <end position="360"/>
    </location>
</feature>
<dbReference type="PANTHER" id="PTHR30474:SF2">
    <property type="entry name" value="PEPTIDOGLYCAN GLYCOSYLTRANSFERASE FTSW-RELATED"/>
    <property type="match status" value="1"/>
</dbReference>
<evidence type="ECO:0000256" key="17">
    <source>
        <dbReference type="ARBA" id="ARBA00041185"/>
    </source>
</evidence>
<dbReference type="GO" id="GO:0051301">
    <property type="term" value="P:cell division"/>
    <property type="evidence" value="ECO:0007669"/>
    <property type="project" value="UniProtKB-KW"/>
</dbReference>
<feature type="transmembrane region" description="Helical" evidence="22">
    <location>
        <begin position="306"/>
        <end position="333"/>
    </location>
</feature>
<dbReference type="Proteomes" id="UP000215059">
    <property type="component" value="Unassembled WGS sequence"/>
</dbReference>
<evidence type="ECO:0000256" key="18">
    <source>
        <dbReference type="ARBA" id="ARBA00041418"/>
    </source>
</evidence>
<proteinExistence type="inferred from homology"/>
<evidence type="ECO:0000256" key="19">
    <source>
        <dbReference type="ARBA" id="ARBA00044770"/>
    </source>
</evidence>
<keyword evidence="12" id="KW-0131">Cell cycle</keyword>
<keyword evidence="4" id="KW-0132">Cell division</keyword>
<evidence type="ECO:0000313" key="23">
    <source>
        <dbReference type="EMBL" id="OYD58986.1"/>
    </source>
</evidence>
<dbReference type="EC" id="2.4.99.28" evidence="19"/>
<evidence type="ECO:0000256" key="15">
    <source>
        <dbReference type="ARBA" id="ARBA00033270"/>
    </source>
</evidence>